<dbReference type="GO" id="GO:0016020">
    <property type="term" value="C:membrane"/>
    <property type="evidence" value="ECO:0007669"/>
    <property type="project" value="UniProtKB-SubCell"/>
</dbReference>
<name>A0AAW0A1C8_9AGAR</name>
<dbReference type="InterPro" id="IPR000612">
    <property type="entry name" value="PMP3"/>
</dbReference>
<evidence type="ECO:0008006" key="9">
    <source>
        <dbReference type="Google" id="ProtNLM"/>
    </source>
</evidence>
<evidence type="ECO:0000256" key="2">
    <source>
        <dbReference type="ARBA" id="ARBA00009530"/>
    </source>
</evidence>
<organism evidence="7 8">
    <name type="scientific">Favolaschia claudopus</name>
    <dbReference type="NCBI Taxonomy" id="2862362"/>
    <lineage>
        <taxon>Eukaryota</taxon>
        <taxon>Fungi</taxon>
        <taxon>Dikarya</taxon>
        <taxon>Basidiomycota</taxon>
        <taxon>Agaricomycotina</taxon>
        <taxon>Agaricomycetes</taxon>
        <taxon>Agaricomycetidae</taxon>
        <taxon>Agaricales</taxon>
        <taxon>Marasmiineae</taxon>
        <taxon>Mycenaceae</taxon>
        <taxon>Favolaschia</taxon>
    </lineage>
</organism>
<evidence type="ECO:0000256" key="5">
    <source>
        <dbReference type="ARBA" id="ARBA00023136"/>
    </source>
</evidence>
<protein>
    <recommendedName>
        <fullName evidence="9">YqaE/Pmp3 family membrane protein</fullName>
    </recommendedName>
</protein>
<dbReference type="Proteomes" id="UP001362999">
    <property type="component" value="Unassembled WGS sequence"/>
</dbReference>
<proteinExistence type="inferred from homology"/>
<evidence type="ECO:0000313" key="7">
    <source>
        <dbReference type="EMBL" id="KAK6997332.1"/>
    </source>
</evidence>
<dbReference type="Pfam" id="PF01679">
    <property type="entry name" value="Pmp3"/>
    <property type="match status" value="1"/>
</dbReference>
<dbReference type="AlphaFoldDB" id="A0AAW0A1C8"/>
<comment type="subcellular location">
    <subcellularLocation>
        <location evidence="1">Membrane</location>
    </subcellularLocation>
</comment>
<keyword evidence="4 6" id="KW-1133">Transmembrane helix</keyword>
<gene>
    <name evidence="7" type="ORF">R3P38DRAFT_3063541</name>
</gene>
<evidence type="ECO:0000256" key="3">
    <source>
        <dbReference type="ARBA" id="ARBA00022692"/>
    </source>
</evidence>
<evidence type="ECO:0000256" key="1">
    <source>
        <dbReference type="ARBA" id="ARBA00004370"/>
    </source>
</evidence>
<keyword evidence="3 6" id="KW-0812">Transmembrane</keyword>
<evidence type="ECO:0000256" key="4">
    <source>
        <dbReference type="ARBA" id="ARBA00022989"/>
    </source>
</evidence>
<dbReference type="PROSITE" id="PS51257">
    <property type="entry name" value="PROKAR_LIPOPROTEIN"/>
    <property type="match status" value="1"/>
</dbReference>
<comment type="similarity">
    <text evidence="2">Belongs to the UPF0057 (PMP3) family.</text>
</comment>
<accession>A0AAW0A1C8</accession>
<sequence>MRSSQIMQLAAICIWPPFATFLVSGCGAALFINFWLSILGLLPGHIVGLRSR</sequence>
<keyword evidence="8" id="KW-1185">Reference proteome</keyword>
<feature type="transmembrane region" description="Helical" evidence="6">
    <location>
        <begin position="12"/>
        <end position="36"/>
    </location>
</feature>
<evidence type="ECO:0000313" key="8">
    <source>
        <dbReference type="Proteomes" id="UP001362999"/>
    </source>
</evidence>
<comment type="caution">
    <text evidence="7">The sequence shown here is derived from an EMBL/GenBank/DDBJ whole genome shotgun (WGS) entry which is preliminary data.</text>
</comment>
<reference evidence="7 8" key="1">
    <citation type="journal article" date="2024" name="J Genomics">
        <title>Draft genome sequencing and assembly of Favolaschia claudopus CIRM-BRFM 2984 isolated from oak limbs.</title>
        <authorList>
            <person name="Navarro D."/>
            <person name="Drula E."/>
            <person name="Chaduli D."/>
            <person name="Cazenave R."/>
            <person name="Ahrendt S."/>
            <person name="Wang J."/>
            <person name="Lipzen A."/>
            <person name="Daum C."/>
            <person name="Barry K."/>
            <person name="Grigoriev I.V."/>
            <person name="Favel A."/>
            <person name="Rosso M.N."/>
            <person name="Martin F."/>
        </authorList>
    </citation>
    <scope>NUCLEOTIDE SEQUENCE [LARGE SCALE GENOMIC DNA]</scope>
    <source>
        <strain evidence="7 8">CIRM-BRFM 2984</strain>
    </source>
</reference>
<dbReference type="EMBL" id="JAWWNJ010000092">
    <property type="protein sequence ID" value="KAK6997332.1"/>
    <property type="molecule type" value="Genomic_DNA"/>
</dbReference>
<evidence type="ECO:0000256" key="6">
    <source>
        <dbReference type="SAM" id="Phobius"/>
    </source>
</evidence>
<keyword evidence="5 6" id="KW-0472">Membrane</keyword>